<dbReference type="PANTHER" id="PTHR31490:SF35">
    <property type="entry name" value="ENDO-1,4-BETA-XYLANASE"/>
    <property type="match status" value="1"/>
</dbReference>
<dbReference type="PROSITE" id="PS51164">
    <property type="entry name" value="CBM1_2"/>
    <property type="match status" value="1"/>
</dbReference>
<dbReference type="Pfam" id="PF00734">
    <property type="entry name" value="CBM_1"/>
    <property type="match status" value="1"/>
</dbReference>
<feature type="domain" description="GH10" evidence="16">
    <location>
        <begin position="20"/>
        <end position="347"/>
    </location>
</feature>
<comment type="catalytic activity">
    <reaction evidence="1 13">
        <text>Endohydrolysis of (1-&gt;4)-beta-D-xylosidic linkages in xylans.</text>
        <dbReference type="EC" id="3.2.1.8"/>
    </reaction>
</comment>
<keyword evidence="6" id="KW-0858">Xylan degradation</keyword>
<keyword evidence="18" id="KW-1185">Reference proteome</keyword>
<evidence type="ECO:0000256" key="5">
    <source>
        <dbReference type="ARBA" id="ARBA00022525"/>
    </source>
</evidence>
<proteinExistence type="inferred from homology"/>
<keyword evidence="11 13" id="KW-0624">Polysaccharide degradation</keyword>
<dbReference type="SUPFAM" id="SSF51445">
    <property type="entry name" value="(Trans)glycosidases"/>
    <property type="match status" value="1"/>
</dbReference>
<dbReference type="InterPro" id="IPR044846">
    <property type="entry name" value="GH10"/>
</dbReference>
<feature type="signal peptide" evidence="14">
    <location>
        <begin position="1"/>
        <end position="21"/>
    </location>
</feature>
<evidence type="ECO:0000256" key="1">
    <source>
        <dbReference type="ARBA" id="ARBA00000681"/>
    </source>
</evidence>
<organism evidence="17 18">
    <name type="scientific">Apiospora marii</name>
    <dbReference type="NCBI Taxonomy" id="335849"/>
    <lineage>
        <taxon>Eukaryota</taxon>
        <taxon>Fungi</taxon>
        <taxon>Dikarya</taxon>
        <taxon>Ascomycota</taxon>
        <taxon>Pezizomycotina</taxon>
        <taxon>Sordariomycetes</taxon>
        <taxon>Xylariomycetidae</taxon>
        <taxon>Amphisphaeriales</taxon>
        <taxon>Apiosporaceae</taxon>
        <taxon>Apiospora</taxon>
    </lineage>
</organism>
<dbReference type="PROSITE" id="PS00562">
    <property type="entry name" value="CBM1_1"/>
    <property type="match status" value="1"/>
</dbReference>
<dbReference type="InterPro" id="IPR000254">
    <property type="entry name" value="CBD"/>
</dbReference>
<feature type="domain" description="CBM1" evidence="15">
    <location>
        <begin position="385"/>
        <end position="421"/>
    </location>
</feature>
<name>A0ABR1R2I2_9PEZI</name>
<dbReference type="InterPro" id="IPR035971">
    <property type="entry name" value="CBD_sf"/>
</dbReference>
<keyword evidence="10 13" id="KW-0326">Glycosidase</keyword>
<evidence type="ECO:0000256" key="11">
    <source>
        <dbReference type="ARBA" id="ARBA00023326"/>
    </source>
</evidence>
<comment type="caution">
    <text evidence="17">The sequence shown here is derived from an EMBL/GenBank/DDBJ whole genome shotgun (WGS) entry which is preliminary data.</text>
</comment>
<evidence type="ECO:0000256" key="12">
    <source>
        <dbReference type="PROSITE-ProRule" id="PRU10061"/>
    </source>
</evidence>
<dbReference type="EMBL" id="JAQQWI010000022">
    <property type="protein sequence ID" value="KAK7996206.1"/>
    <property type="molecule type" value="Genomic_DNA"/>
</dbReference>
<dbReference type="Pfam" id="PF00331">
    <property type="entry name" value="Glyco_hydro_10"/>
    <property type="match status" value="1"/>
</dbReference>
<dbReference type="GO" id="GO:0016787">
    <property type="term" value="F:hydrolase activity"/>
    <property type="evidence" value="ECO:0007669"/>
    <property type="project" value="UniProtKB-KW"/>
</dbReference>
<keyword evidence="5" id="KW-0964">Secreted</keyword>
<keyword evidence="8 13" id="KW-0378">Hydrolase</keyword>
<dbReference type="SMART" id="SM00236">
    <property type="entry name" value="fCBD"/>
    <property type="match status" value="1"/>
</dbReference>
<evidence type="ECO:0000259" key="16">
    <source>
        <dbReference type="PROSITE" id="PS51760"/>
    </source>
</evidence>
<evidence type="ECO:0000256" key="4">
    <source>
        <dbReference type="ARBA" id="ARBA00007495"/>
    </source>
</evidence>
<sequence>MQINAALAAALFAIAGPGALAQLNQLAQAAGKKYFGSAVDNSELSDQQLLKFLTNKNEFGQITPGNGQKWQYTEPSRGQFSYGSGDQITDFAKKNGQMLRCHTLVWHSQLPGWGSSVPPLALMGAVFVSNGQWSRDTLTSVINTHIANEVGHYKGQCYAWDVVNDGSYRQSVFSDVLGDTFFAIAFDAAAKADPNAKLYYNDYNLETLGAKQQGAARIVKLIKSAGKRVDGVGMQAHLIVGQSPSQSTLKSVMQSYLDAGATEVAFTELDIRFSSLPASSQGLEQQATDYGAVTSACLDTEGCVGITIWGFTDAHSWIPGTFPGTGDALLYDKNYNKKPAYSAVSSILAAAAQTGAPAPGTTTLQTSTVMTTSAPPAATTTAAGCSVAMYGQCGGQGYSGCKTCASGSACKVSNDWYSQCL</sequence>
<dbReference type="SMART" id="SM00633">
    <property type="entry name" value="Glyco_10"/>
    <property type="match status" value="1"/>
</dbReference>
<dbReference type="EC" id="3.2.1.8" evidence="13"/>
<evidence type="ECO:0000256" key="14">
    <source>
        <dbReference type="SAM" id="SignalP"/>
    </source>
</evidence>
<comment type="similarity">
    <text evidence="4 13">Belongs to the glycosyl hydrolase 10 (cellulase F) family.</text>
</comment>
<gene>
    <name evidence="17" type="ORF">PG991_015673</name>
</gene>
<evidence type="ECO:0000256" key="6">
    <source>
        <dbReference type="ARBA" id="ARBA00022651"/>
    </source>
</evidence>
<dbReference type="InterPro" id="IPR031158">
    <property type="entry name" value="GH10_AS"/>
</dbReference>
<evidence type="ECO:0000256" key="10">
    <source>
        <dbReference type="ARBA" id="ARBA00023295"/>
    </source>
</evidence>
<evidence type="ECO:0000313" key="18">
    <source>
        <dbReference type="Proteomes" id="UP001396898"/>
    </source>
</evidence>
<dbReference type="PANTHER" id="PTHR31490">
    <property type="entry name" value="GLYCOSYL HYDROLASE"/>
    <property type="match status" value="1"/>
</dbReference>
<evidence type="ECO:0000256" key="2">
    <source>
        <dbReference type="ARBA" id="ARBA00004613"/>
    </source>
</evidence>
<dbReference type="Gene3D" id="3.20.20.80">
    <property type="entry name" value="Glycosidases"/>
    <property type="match status" value="1"/>
</dbReference>
<dbReference type="SUPFAM" id="SSF57180">
    <property type="entry name" value="Cellulose-binding domain"/>
    <property type="match status" value="1"/>
</dbReference>
<keyword evidence="7 14" id="KW-0732">Signal</keyword>
<reference evidence="17 18" key="1">
    <citation type="submission" date="2023-01" db="EMBL/GenBank/DDBJ databases">
        <title>Analysis of 21 Apiospora genomes using comparative genomics revels a genus with tremendous synthesis potential of carbohydrate active enzymes and secondary metabolites.</title>
        <authorList>
            <person name="Sorensen T."/>
        </authorList>
    </citation>
    <scope>NUCLEOTIDE SEQUENCE [LARGE SCALE GENOMIC DNA]</scope>
    <source>
        <strain evidence="17 18">CBS 20057</strain>
    </source>
</reference>
<comment type="subcellular location">
    <subcellularLocation>
        <location evidence="2">Secreted</location>
    </subcellularLocation>
</comment>
<dbReference type="InterPro" id="IPR017853">
    <property type="entry name" value="GH"/>
</dbReference>
<evidence type="ECO:0000313" key="17">
    <source>
        <dbReference type="EMBL" id="KAK7996206.1"/>
    </source>
</evidence>
<dbReference type="PROSITE" id="PS00591">
    <property type="entry name" value="GH10_1"/>
    <property type="match status" value="1"/>
</dbReference>
<evidence type="ECO:0000259" key="15">
    <source>
        <dbReference type="PROSITE" id="PS51164"/>
    </source>
</evidence>
<evidence type="ECO:0000256" key="13">
    <source>
        <dbReference type="RuleBase" id="RU361174"/>
    </source>
</evidence>
<dbReference type="PROSITE" id="PS51760">
    <property type="entry name" value="GH10_2"/>
    <property type="match status" value="1"/>
</dbReference>
<feature type="chain" id="PRO_5046971390" description="Beta-xylanase" evidence="14">
    <location>
        <begin position="22"/>
        <end position="421"/>
    </location>
</feature>
<evidence type="ECO:0000256" key="7">
    <source>
        <dbReference type="ARBA" id="ARBA00022729"/>
    </source>
</evidence>
<evidence type="ECO:0000256" key="8">
    <source>
        <dbReference type="ARBA" id="ARBA00022801"/>
    </source>
</evidence>
<comment type="pathway">
    <text evidence="3">Glycan degradation; xylan degradation.</text>
</comment>
<feature type="active site" description="Nucleophile" evidence="12">
    <location>
        <position position="268"/>
    </location>
</feature>
<accession>A0ABR1R2I2</accession>
<protein>
    <recommendedName>
        <fullName evidence="13">Beta-xylanase</fullName>
        <ecNumber evidence="13">3.2.1.8</ecNumber>
    </recommendedName>
</protein>
<evidence type="ECO:0000256" key="3">
    <source>
        <dbReference type="ARBA" id="ARBA00004851"/>
    </source>
</evidence>
<dbReference type="Proteomes" id="UP001396898">
    <property type="component" value="Unassembled WGS sequence"/>
</dbReference>
<dbReference type="InterPro" id="IPR001000">
    <property type="entry name" value="GH10_dom"/>
</dbReference>
<keyword evidence="9 13" id="KW-0119">Carbohydrate metabolism</keyword>
<dbReference type="PRINTS" id="PR00134">
    <property type="entry name" value="GLHYDRLASE10"/>
</dbReference>
<evidence type="ECO:0000256" key="9">
    <source>
        <dbReference type="ARBA" id="ARBA00023277"/>
    </source>
</evidence>